<keyword evidence="1" id="KW-1133">Transmembrane helix</keyword>
<evidence type="ECO:0000313" key="2">
    <source>
        <dbReference type="EMBL" id="MCP2730462.1"/>
    </source>
</evidence>
<evidence type="ECO:0000313" key="3">
    <source>
        <dbReference type="Proteomes" id="UP001204953"/>
    </source>
</evidence>
<dbReference type="Proteomes" id="UP001204953">
    <property type="component" value="Unassembled WGS sequence"/>
</dbReference>
<sequence>MYHKQDRIKKPWVIVNLLLRLDLPGSEIIIAISAIALGAILSLEKSF</sequence>
<reference evidence="2" key="1">
    <citation type="submission" date="2022-06" db="EMBL/GenBank/DDBJ databases">
        <title>New cyanobacteria of genus Symplocastrum in benthos of Lake Baikal.</title>
        <authorList>
            <person name="Sorokovikova E."/>
            <person name="Tikhonova I."/>
            <person name="Krasnopeev A."/>
            <person name="Evseev P."/>
            <person name="Gladkikh A."/>
            <person name="Belykh O."/>
        </authorList>
    </citation>
    <scope>NUCLEOTIDE SEQUENCE</scope>
    <source>
        <strain evidence="2">BBK-W-15</strain>
    </source>
</reference>
<keyword evidence="3" id="KW-1185">Reference proteome</keyword>
<keyword evidence="1" id="KW-0472">Membrane</keyword>
<keyword evidence="1" id="KW-0812">Transmembrane</keyword>
<dbReference type="RefSeq" id="WP_254013219.1">
    <property type="nucleotide sequence ID" value="NZ_JAMZMM010000204.1"/>
</dbReference>
<gene>
    <name evidence="2" type="ORF">NJ959_18710</name>
</gene>
<feature type="transmembrane region" description="Helical" evidence="1">
    <location>
        <begin position="21"/>
        <end position="43"/>
    </location>
</feature>
<name>A0AAE3GXJ3_9CYAN</name>
<dbReference type="AlphaFoldDB" id="A0AAE3GXJ3"/>
<organism evidence="2 3">
    <name type="scientific">Limnofasciculus baicalensis BBK-W-15</name>
    <dbReference type="NCBI Taxonomy" id="2699891"/>
    <lineage>
        <taxon>Bacteria</taxon>
        <taxon>Bacillati</taxon>
        <taxon>Cyanobacteriota</taxon>
        <taxon>Cyanophyceae</taxon>
        <taxon>Coleofasciculales</taxon>
        <taxon>Coleofasciculaceae</taxon>
        <taxon>Limnofasciculus</taxon>
        <taxon>Limnofasciculus baicalensis</taxon>
    </lineage>
</organism>
<evidence type="ECO:0000256" key="1">
    <source>
        <dbReference type="SAM" id="Phobius"/>
    </source>
</evidence>
<protein>
    <submittedName>
        <fullName evidence="2">Uncharacterized protein</fullName>
    </submittedName>
</protein>
<dbReference type="EMBL" id="JAMZMM010000204">
    <property type="protein sequence ID" value="MCP2730462.1"/>
    <property type="molecule type" value="Genomic_DNA"/>
</dbReference>
<comment type="caution">
    <text evidence="2">The sequence shown here is derived from an EMBL/GenBank/DDBJ whole genome shotgun (WGS) entry which is preliminary data.</text>
</comment>
<proteinExistence type="predicted"/>
<accession>A0AAE3GXJ3</accession>